<evidence type="ECO:0000313" key="1">
    <source>
        <dbReference type="EMBL" id="OAK51731.1"/>
    </source>
</evidence>
<dbReference type="Proteomes" id="UP000077519">
    <property type="component" value="Unassembled WGS sequence"/>
</dbReference>
<sequence>MMTVQFFDFDVETPDQIPLRVYLIDQNPPEPRTHSSTSLLQSLGDRFAASPRLDGLLRVEVVAVDSNHTQHVLFDSVQTPTIELLRPAEVLAGRFRRPATDLTRRVEDGLSVVVLPGELVDADLAKRTSTVNDVQPRLVWIEGADSSVELAPTHSAWSASRTVADTVASHVLESVVGNFVATVVEASKYTAAEWAASSEVSSLVDGMSYVVA</sequence>
<protein>
    <submittedName>
        <fullName evidence="1">Uncharacterized protein</fullName>
    </submittedName>
</protein>
<keyword evidence="2" id="KW-1185">Reference proteome</keyword>
<evidence type="ECO:0000313" key="2">
    <source>
        <dbReference type="Proteomes" id="UP000077519"/>
    </source>
</evidence>
<dbReference type="AlphaFoldDB" id="A0A177Y8G0"/>
<reference evidence="1 2" key="1">
    <citation type="submission" date="2016-03" db="EMBL/GenBank/DDBJ databases">
        <title>Genome sequence of Rhodococcus kyotonensis KB10.</title>
        <authorList>
            <person name="Jeong H."/>
            <person name="Hong C.E."/>
            <person name="Jo S.H."/>
            <person name="Park J.M."/>
        </authorList>
    </citation>
    <scope>NUCLEOTIDE SEQUENCE [LARGE SCALE GENOMIC DNA]</scope>
    <source>
        <strain evidence="1 2">KB10</strain>
    </source>
</reference>
<accession>A0A177Y8G0</accession>
<organism evidence="1 2">
    <name type="scientific">Rhodococcoides kyotonense</name>
    <dbReference type="NCBI Taxonomy" id="398843"/>
    <lineage>
        <taxon>Bacteria</taxon>
        <taxon>Bacillati</taxon>
        <taxon>Actinomycetota</taxon>
        <taxon>Actinomycetes</taxon>
        <taxon>Mycobacteriales</taxon>
        <taxon>Nocardiaceae</taxon>
        <taxon>Rhodococcoides</taxon>
    </lineage>
</organism>
<dbReference type="EMBL" id="LVHI01000037">
    <property type="protein sequence ID" value="OAK51731.1"/>
    <property type="molecule type" value="Genomic_DNA"/>
</dbReference>
<comment type="caution">
    <text evidence="1">The sequence shown here is derived from an EMBL/GenBank/DDBJ whole genome shotgun (WGS) entry which is preliminary data.</text>
</comment>
<proteinExistence type="predicted"/>
<name>A0A177Y8G0_9NOCA</name>
<gene>
    <name evidence="1" type="ORF">A3K89_10660</name>
</gene>